<feature type="domain" description="Amidohydrolase-related" evidence="2">
    <location>
        <begin position="59"/>
        <end position="167"/>
    </location>
</feature>
<comment type="caution">
    <text evidence="3">The sequence shown here is derived from an EMBL/GenBank/DDBJ whole genome shotgun (WGS) entry which is preliminary data.</text>
</comment>
<dbReference type="Proteomes" id="UP001221142">
    <property type="component" value="Unassembled WGS sequence"/>
</dbReference>
<dbReference type="PANTHER" id="PTHR43794:SF11">
    <property type="entry name" value="AMIDOHYDROLASE-RELATED DOMAIN-CONTAINING PROTEIN"/>
    <property type="match status" value="1"/>
</dbReference>
<evidence type="ECO:0000256" key="1">
    <source>
        <dbReference type="ARBA" id="ARBA00022801"/>
    </source>
</evidence>
<dbReference type="AlphaFoldDB" id="A0AAD7B2S0"/>
<reference evidence="3" key="1">
    <citation type="submission" date="2023-03" db="EMBL/GenBank/DDBJ databases">
        <title>Massive genome expansion in bonnet fungi (Mycena s.s.) driven by repeated elements and novel gene families across ecological guilds.</title>
        <authorList>
            <consortium name="Lawrence Berkeley National Laboratory"/>
            <person name="Harder C.B."/>
            <person name="Miyauchi S."/>
            <person name="Viragh M."/>
            <person name="Kuo A."/>
            <person name="Thoen E."/>
            <person name="Andreopoulos B."/>
            <person name="Lu D."/>
            <person name="Skrede I."/>
            <person name="Drula E."/>
            <person name="Henrissat B."/>
            <person name="Morin E."/>
            <person name="Kohler A."/>
            <person name="Barry K."/>
            <person name="LaButti K."/>
            <person name="Morin E."/>
            <person name="Salamov A."/>
            <person name="Lipzen A."/>
            <person name="Mereny Z."/>
            <person name="Hegedus B."/>
            <person name="Baldrian P."/>
            <person name="Stursova M."/>
            <person name="Weitz H."/>
            <person name="Taylor A."/>
            <person name="Grigoriev I.V."/>
            <person name="Nagy L.G."/>
            <person name="Martin F."/>
            <person name="Kauserud H."/>
        </authorList>
    </citation>
    <scope>NUCLEOTIDE SEQUENCE</scope>
    <source>
        <strain evidence="3">9284</strain>
    </source>
</reference>
<dbReference type="EMBL" id="JARKIF010000046">
    <property type="protein sequence ID" value="KAJ7608175.1"/>
    <property type="molecule type" value="Genomic_DNA"/>
</dbReference>
<evidence type="ECO:0000259" key="2">
    <source>
        <dbReference type="Pfam" id="PF01979"/>
    </source>
</evidence>
<dbReference type="SUPFAM" id="SSF51338">
    <property type="entry name" value="Composite domain of metallo-dependent hydrolases"/>
    <property type="match status" value="1"/>
</dbReference>
<dbReference type="PANTHER" id="PTHR43794">
    <property type="entry name" value="AMINOHYDROLASE SSNA-RELATED"/>
    <property type="match status" value="1"/>
</dbReference>
<dbReference type="InterPro" id="IPR032466">
    <property type="entry name" value="Metal_Hydrolase"/>
</dbReference>
<accession>A0AAD7B2S0</accession>
<dbReference type="Gene3D" id="3.20.20.140">
    <property type="entry name" value="Metal-dependent hydrolases"/>
    <property type="match status" value="1"/>
</dbReference>
<evidence type="ECO:0000313" key="3">
    <source>
        <dbReference type="EMBL" id="KAJ7608175.1"/>
    </source>
</evidence>
<keyword evidence="4" id="KW-1185">Reference proteome</keyword>
<feature type="domain" description="Amidohydrolase-related" evidence="2">
    <location>
        <begin position="238"/>
        <end position="431"/>
    </location>
</feature>
<dbReference type="InterPro" id="IPR011059">
    <property type="entry name" value="Metal-dep_hydrolase_composite"/>
</dbReference>
<organism evidence="3 4">
    <name type="scientific">Roridomyces roridus</name>
    <dbReference type="NCBI Taxonomy" id="1738132"/>
    <lineage>
        <taxon>Eukaryota</taxon>
        <taxon>Fungi</taxon>
        <taxon>Dikarya</taxon>
        <taxon>Basidiomycota</taxon>
        <taxon>Agaricomycotina</taxon>
        <taxon>Agaricomycetes</taxon>
        <taxon>Agaricomycetidae</taxon>
        <taxon>Agaricales</taxon>
        <taxon>Marasmiineae</taxon>
        <taxon>Mycenaceae</taxon>
        <taxon>Roridomyces</taxon>
    </lineage>
</organism>
<dbReference type="InterPro" id="IPR006680">
    <property type="entry name" value="Amidohydro-rel"/>
</dbReference>
<proteinExistence type="predicted"/>
<sequence>MSSPSSILLSNGTVLVHNQDEHVVPVKADVLVVGNRIAEIAPGVAAPPDAVVVDCTGKIISPGFVDTHHHMWQTQLKGRHADDLLLDYIHKGNITYDVFNPEDVFWGQLGGCMESLDGGVTMVVDHAHINSSAAHSASALSATEASGIRSYFCYSPIQNPHTASWSPYQFAPPDLSDPGLIPAWALKQLAELAAKQPFGDGRVRLGVSWDAFYLPKEIVVPFFHNARNLGVKLFTSHYVKNAIVGEHSVVSIADSYGVLKHDILFSHASQATSEDAALLTATNSHVSSTPDTELQMAHGTPVCFRPDLYQLSSLGVDCHSNNSGDILTQMRLALQSARGTRNALFVAQKKVPRVVQPTVEQAFNLGTIMGARAVGLGNEIGSIKVGKLADLVVFDARSPSMICAGEHEPVAAIVMHASVRDIETVIVDGKIRKQDGKLVPVDVGEGAEKQVLEWAGIAEKLIQSRDRIQGVLEGMDDVGARAAVIQTFGINSNNVVDSV</sequence>
<name>A0AAD7B2S0_9AGAR</name>
<dbReference type="Gene3D" id="2.30.40.10">
    <property type="entry name" value="Urease, subunit C, domain 1"/>
    <property type="match status" value="1"/>
</dbReference>
<dbReference type="InterPro" id="IPR050287">
    <property type="entry name" value="MTA/SAH_deaminase"/>
</dbReference>
<keyword evidence="1" id="KW-0378">Hydrolase</keyword>
<dbReference type="Pfam" id="PF01979">
    <property type="entry name" value="Amidohydro_1"/>
    <property type="match status" value="2"/>
</dbReference>
<gene>
    <name evidence="3" type="ORF">FB45DRAFT_1067562</name>
</gene>
<evidence type="ECO:0000313" key="4">
    <source>
        <dbReference type="Proteomes" id="UP001221142"/>
    </source>
</evidence>
<protein>
    <recommendedName>
        <fullName evidence="2">Amidohydrolase-related domain-containing protein</fullName>
    </recommendedName>
</protein>
<dbReference type="SUPFAM" id="SSF51556">
    <property type="entry name" value="Metallo-dependent hydrolases"/>
    <property type="match status" value="1"/>
</dbReference>
<dbReference type="GO" id="GO:0016810">
    <property type="term" value="F:hydrolase activity, acting on carbon-nitrogen (but not peptide) bonds"/>
    <property type="evidence" value="ECO:0007669"/>
    <property type="project" value="InterPro"/>
</dbReference>